<sequence>MTRRQYLKVGLVAGVVVLLSACAAPLPVTTPTAQDEQFIRSGRFALAVDNADGSRDAVQGGFQWQENPQRLQLDLTNPMGTVLARVEASATGAILRYPNGQTEYATSPDALVEQLFGYAIPVEGMRDWLRGQTGSRPTTDLALQQQQPSYFVQDGWRVRLQRYDALGPKLLQMHRHQAQQNLSVRIVVDY</sequence>
<reference evidence="15" key="1">
    <citation type="journal article" date="2019" name="Int. J. Syst. Evol. Microbiol.">
        <title>The Global Catalogue of Microorganisms (GCM) 10K type strain sequencing project: providing services to taxonomists for standard genome sequencing and annotation.</title>
        <authorList>
            <consortium name="The Broad Institute Genomics Platform"/>
            <consortium name="The Broad Institute Genome Sequencing Center for Infectious Disease"/>
            <person name="Wu L."/>
            <person name="Ma J."/>
        </authorList>
    </citation>
    <scope>NUCLEOTIDE SEQUENCE [LARGE SCALE GENOMIC DNA]</scope>
    <source>
        <strain evidence="15">JCM 18423</strain>
    </source>
</reference>
<keyword evidence="10" id="KW-0143">Chaperone</keyword>
<organism evidence="14 15">
    <name type="scientific">Paenalcaligenes hermetiae</name>
    <dbReference type="NCBI Taxonomy" id="1157987"/>
    <lineage>
        <taxon>Bacteria</taxon>
        <taxon>Pseudomonadati</taxon>
        <taxon>Pseudomonadota</taxon>
        <taxon>Betaproteobacteria</taxon>
        <taxon>Burkholderiales</taxon>
        <taxon>Alcaligenaceae</taxon>
        <taxon>Paenalcaligenes</taxon>
    </lineage>
</organism>
<comment type="similarity">
    <text evidence="2">Belongs to the LolB family.</text>
</comment>
<evidence type="ECO:0000256" key="13">
    <source>
        <dbReference type="SAM" id="SignalP"/>
    </source>
</evidence>
<name>A0ABP9M180_9BURK</name>
<gene>
    <name evidence="14" type="primary">lolB</name>
    <name evidence="14" type="ORF">GCM10023337_12360</name>
</gene>
<keyword evidence="7" id="KW-0653">Protein transport</keyword>
<dbReference type="Pfam" id="PF03550">
    <property type="entry name" value="LolB"/>
    <property type="match status" value="1"/>
</dbReference>
<dbReference type="SUPFAM" id="SSF89392">
    <property type="entry name" value="Prokaryotic lipoproteins and lipoprotein localization factors"/>
    <property type="match status" value="1"/>
</dbReference>
<accession>A0ABP9M180</accession>
<dbReference type="InterPro" id="IPR029046">
    <property type="entry name" value="LolA/LolB/LppX"/>
</dbReference>
<keyword evidence="6 13" id="KW-0732">Signal</keyword>
<comment type="caution">
    <text evidence="14">The sequence shown here is derived from an EMBL/GenBank/DDBJ whole genome shotgun (WGS) entry which is preliminary data.</text>
</comment>
<evidence type="ECO:0000256" key="7">
    <source>
        <dbReference type="ARBA" id="ARBA00022927"/>
    </source>
</evidence>
<dbReference type="InterPro" id="IPR004565">
    <property type="entry name" value="OM_lipoprot_LolB"/>
</dbReference>
<dbReference type="EMBL" id="BAABKD010000009">
    <property type="protein sequence ID" value="GAA5089447.1"/>
    <property type="molecule type" value="Genomic_DNA"/>
</dbReference>
<evidence type="ECO:0000256" key="11">
    <source>
        <dbReference type="ARBA" id="ARBA00023237"/>
    </source>
</evidence>
<evidence type="ECO:0000313" key="15">
    <source>
        <dbReference type="Proteomes" id="UP001500227"/>
    </source>
</evidence>
<evidence type="ECO:0000256" key="5">
    <source>
        <dbReference type="ARBA" id="ARBA00022448"/>
    </source>
</evidence>
<dbReference type="PROSITE" id="PS51257">
    <property type="entry name" value="PROKAR_LIPOPROTEIN"/>
    <property type="match status" value="1"/>
</dbReference>
<evidence type="ECO:0000256" key="12">
    <source>
        <dbReference type="ARBA" id="ARBA00023288"/>
    </source>
</evidence>
<evidence type="ECO:0000256" key="10">
    <source>
        <dbReference type="ARBA" id="ARBA00023186"/>
    </source>
</evidence>
<evidence type="ECO:0000256" key="1">
    <source>
        <dbReference type="ARBA" id="ARBA00004459"/>
    </source>
</evidence>
<evidence type="ECO:0000256" key="3">
    <source>
        <dbReference type="ARBA" id="ARBA00011245"/>
    </source>
</evidence>
<proteinExistence type="inferred from homology"/>
<evidence type="ECO:0000256" key="6">
    <source>
        <dbReference type="ARBA" id="ARBA00022729"/>
    </source>
</evidence>
<evidence type="ECO:0000256" key="4">
    <source>
        <dbReference type="ARBA" id="ARBA00016202"/>
    </source>
</evidence>
<comment type="subunit">
    <text evidence="3">Monomer.</text>
</comment>
<keyword evidence="15" id="KW-1185">Reference proteome</keyword>
<keyword evidence="8" id="KW-0472">Membrane</keyword>
<dbReference type="RefSeq" id="WP_300648320.1">
    <property type="nucleotide sequence ID" value="NZ_BAABKD010000009.1"/>
</dbReference>
<dbReference type="Gene3D" id="2.50.20.10">
    <property type="entry name" value="Lipoprotein localisation LolA/LolB/LppX"/>
    <property type="match status" value="1"/>
</dbReference>
<keyword evidence="9" id="KW-0564">Palmitate</keyword>
<evidence type="ECO:0000256" key="2">
    <source>
        <dbReference type="ARBA" id="ARBA00009696"/>
    </source>
</evidence>
<evidence type="ECO:0000313" key="14">
    <source>
        <dbReference type="EMBL" id="GAA5089447.1"/>
    </source>
</evidence>
<evidence type="ECO:0000256" key="9">
    <source>
        <dbReference type="ARBA" id="ARBA00023139"/>
    </source>
</evidence>
<keyword evidence="12 14" id="KW-0449">Lipoprotein</keyword>
<feature type="signal peptide" evidence="13">
    <location>
        <begin position="1"/>
        <end position="23"/>
    </location>
</feature>
<keyword evidence="5" id="KW-0813">Transport</keyword>
<feature type="chain" id="PRO_5045944183" description="Outer-membrane lipoprotein LolB" evidence="13">
    <location>
        <begin position="24"/>
        <end position="190"/>
    </location>
</feature>
<evidence type="ECO:0000256" key="8">
    <source>
        <dbReference type="ARBA" id="ARBA00023136"/>
    </source>
</evidence>
<comment type="subcellular location">
    <subcellularLocation>
        <location evidence="1">Cell outer membrane</location>
        <topology evidence="1">Lipid-anchor</topology>
    </subcellularLocation>
</comment>
<keyword evidence="11" id="KW-0998">Cell outer membrane</keyword>
<protein>
    <recommendedName>
        <fullName evidence="4">Outer-membrane lipoprotein LolB</fullName>
    </recommendedName>
</protein>
<dbReference type="Proteomes" id="UP001500227">
    <property type="component" value="Unassembled WGS sequence"/>
</dbReference>
<dbReference type="CDD" id="cd16326">
    <property type="entry name" value="LolB"/>
    <property type="match status" value="1"/>
</dbReference>